<proteinExistence type="predicted"/>
<dbReference type="OrthoDB" id="10457147at2759"/>
<dbReference type="InterPro" id="IPR024238">
    <property type="entry name" value="IBP39_C"/>
</dbReference>
<dbReference type="Proteomes" id="UP000179807">
    <property type="component" value="Unassembled WGS sequence"/>
</dbReference>
<dbReference type="InterPro" id="IPR036388">
    <property type="entry name" value="WH-like_DNA-bd_sf"/>
</dbReference>
<dbReference type="SUPFAM" id="SSF103409">
    <property type="entry name" value="39 kda initiator binding protein, IBP39, C-terminal domains"/>
    <property type="match status" value="1"/>
</dbReference>
<organism evidence="3 4">
    <name type="scientific">Tritrichomonas foetus</name>
    <dbReference type="NCBI Taxonomy" id="1144522"/>
    <lineage>
        <taxon>Eukaryota</taxon>
        <taxon>Metamonada</taxon>
        <taxon>Parabasalia</taxon>
        <taxon>Tritrichomonadida</taxon>
        <taxon>Tritrichomonadidae</taxon>
        <taxon>Tritrichomonas</taxon>
    </lineage>
</organism>
<protein>
    <submittedName>
        <fullName evidence="3">39 kDa initiator binding protein</fullName>
    </submittedName>
</protein>
<dbReference type="InterPro" id="IPR018845">
    <property type="entry name" value="Initiator-bd"/>
</dbReference>
<comment type="caution">
    <text evidence="3">The sequence shown here is derived from an EMBL/GenBank/DDBJ whole genome shotgun (WGS) entry which is preliminary data.</text>
</comment>
<dbReference type="AlphaFoldDB" id="A0A1J4JX46"/>
<dbReference type="Pfam" id="PF10416">
    <property type="entry name" value="IBD"/>
    <property type="match status" value="1"/>
</dbReference>
<dbReference type="Gene3D" id="1.10.10.10">
    <property type="entry name" value="Winged helix-like DNA-binding domain superfamily/Winged helix DNA-binding domain"/>
    <property type="match status" value="1"/>
</dbReference>
<feature type="domain" description="Initiator binding protein 39kDa C-terminal" evidence="2">
    <location>
        <begin position="150"/>
        <end position="314"/>
    </location>
</feature>
<dbReference type="EMBL" id="MLAK01000822">
    <property type="protein sequence ID" value="OHT03571.1"/>
    <property type="molecule type" value="Genomic_DNA"/>
</dbReference>
<dbReference type="SUPFAM" id="SSF46785">
    <property type="entry name" value="Winged helix' DNA-binding domain"/>
    <property type="match status" value="1"/>
</dbReference>
<evidence type="ECO:0000313" key="4">
    <source>
        <dbReference type="Proteomes" id="UP000179807"/>
    </source>
</evidence>
<dbReference type="InterPro" id="IPR036184">
    <property type="entry name" value="IBP39-like_C_sf"/>
</dbReference>
<evidence type="ECO:0000259" key="1">
    <source>
        <dbReference type="Pfam" id="PF10416"/>
    </source>
</evidence>
<reference evidence="3" key="1">
    <citation type="submission" date="2016-10" db="EMBL/GenBank/DDBJ databases">
        <authorList>
            <person name="Benchimol M."/>
            <person name="Almeida L.G."/>
            <person name="Vasconcelos A.T."/>
            <person name="Perreira-Neves A."/>
            <person name="Rosa I.A."/>
            <person name="Tasca T."/>
            <person name="Bogo M.R."/>
            <person name="de Souza W."/>
        </authorList>
    </citation>
    <scope>NUCLEOTIDE SEQUENCE [LARGE SCALE GENOMIC DNA]</scope>
    <source>
        <strain evidence="3">K</strain>
    </source>
</reference>
<dbReference type="VEuPathDB" id="TrichDB:TRFO_28997"/>
<evidence type="ECO:0000259" key="2">
    <source>
        <dbReference type="Pfam" id="PF11422"/>
    </source>
</evidence>
<dbReference type="GeneID" id="94841210"/>
<dbReference type="RefSeq" id="XP_068356707.1">
    <property type="nucleotide sequence ID" value="XM_068506506.1"/>
</dbReference>
<name>A0A1J4JX46_9EUKA</name>
<dbReference type="Pfam" id="PF11422">
    <property type="entry name" value="IBP39"/>
    <property type="match status" value="1"/>
</dbReference>
<gene>
    <name evidence="3" type="ORF">TRFO_28997</name>
</gene>
<dbReference type="InterPro" id="IPR036390">
    <property type="entry name" value="WH_DNA-bd_sf"/>
</dbReference>
<feature type="domain" description="Initiator binding" evidence="1">
    <location>
        <begin position="14"/>
        <end position="101"/>
    </location>
</feature>
<evidence type="ECO:0000313" key="3">
    <source>
        <dbReference type="EMBL" id="OHT03571.1"/>
    </source>
</evidence>
<keyword evidence="4" id="KW-1185">Reference proteome</keyword>
<accession>A0A1J4JX46</accession>
<sequence>MSNDLALNPDVIASLPAGIKVILGRKSSRDPESRFTSKLHILLSFVSENPGREDDLGVAWVTEDEFKLNKRILAAVMGIKLNTLNVNLKDLHFQQQQHNKDGWTRWRKVGFTRSQISDSQQIPQSRKKIMRETATFNLPFSLGPLVDSFFQEFQRTCVHTWKELTGLNTNRSFTSSSFLQHAAAKFKIPEQNEKQALNIIKSIIAPHHVELINFEMFARFMAMFGPPQTVMQKITSLLESSEREKPEPWLLFSKPESMPQNYGMFDENEQNCLFIKMYGTEIKVWNIPLINSNEGDYIMDEDGRLFSSWDTYFKHHPLPKPSNKQLLIIDS</sequence>